<evidence type="ECO:0000313" key="3">
    <source>
        <dbReference type="EMBL" id="GET32571.1"/>
    </source>
</evidence>
<organism evidence="3 4">
    <name type="scientific">Prolixibacter bellariivorans</name>
    <dbReference type="NCBI Taxonomy" id="314319"/>
    <lineage>
        <taxon>Bacteria</taxon>
        <taxon>Pseudomonadati</taxon>
        <taxon>Bacteroidota</taxon>
        <taxon>Bacteroidia</taxon>
        <taxon>Marinilabiliales</taxon>
        <taxon>Prolixibacteraceae</taxon>
        <taxon>Prolixibacter</taxon>
    </lineage>
</organism>
<feature type="domain" description="Alpha-galactosidase NEW3" evidence="2">
    <location>
        <begin position="261"/>
        <end position="336"/>
    </location>
</feature>
<feature type="transmembrane region" description="Helical" evidence="1">
    <location>
        <begin position="355"/>
        <end position="375"/>
    </location>
</feature>
<dbReference type="Proteomes" id="UP000391834">
    <property type="component" value="Unassembled WGS sequence"/>
</dbReference>
<comment type="caution">
    <text evidence="3">The sequence shown here is derived from an EMBL/GenBank/DDBJ whole genome shotgun (WGS) entry which is preliminary data.</text>
</comment>
<reference evidence="3 4" key="1">
    <citation type="submission" date="2019-10" db="EMBL/GenBank/DDBJ databases">
        <title>Prolixibacter strains distinguished by the presence of nitrate reductase genes were adept at nitrate-dependent anaerobic corrosion of metallic iron and carbon steel.</title>
        <authorList>
            <person name="Iino T."/>
            <person name="Shono N."/>
            <person name="Ito K."/>
            <person name="Nakamura R."/>
            <person name="Sueoka K."/>
            <person name="Harayama S."/>
            <person name="Ohkuma M."/>
        </authorList>
    </citation>
    <scope>NUCLEOTIDE SEQUENCE [LARGE SCALE GENOMIC DNA]</scope>
    <source>
        <strain evidence="3 4">JCM 13498</strain>
    </source>
</reference>
<gene>
    <name evidence="3" type="ORF">PbJCM13498_14340</name>
</gene>
<feature type="domain" description="Alpha-galactosidase NEW3" evidence="2">
    <location>
        <begin position="171"/>
        <end position="228"/>
    </location>
</feature>
<keyword evidence="4" id="KW-1185">Reference proteome</keyword>
<evidence type="ECO:0000259" key="2">
    <source>
        <dbReference type="Pfam" id="PF10633"/>
    </source>
</evidence>
<dbReference type="Gene3D" id="2.60.40.10">
    <property type="entry name" value="Immunoglobulins"/>
    <property type="match status" value="2"/>
</dbReference>
<dbReference type="OrthoDB" id="8631677at2"/>
<protein>
    <recommendedName>
        <fullName evidence="2">Alpha-galactosidase NEW3 domain-containing protein</fullName>
    </recommendedName>
</protein>
<evidence type="ECO:0000313" key="4">
    <source>
        <dbReference type="Proteomes" id="UP000391834"/>
    </source>
</evidence>
<dbReference type="InterPro" id="IPR018905">
    <property type="entry name" value="A-galactase_NEW3"/>
</dbReference>
<name>A0A5M4AY52_9BACT</name>
<evidence type="ECO:0000256" key="1">
    <source>
        <dbReference type="SAM" id="Phobius"/>
    </source>
</evidence>
<keyword evidence="1" id="KW-1133">Transmembrane helix</keyword>
<proteinExistence type="predicted"/>
<keyword evidence="1" id="KW-0812">Transmembrane</keyword>
<dbReference type="Pfam" id="PF10633">
    <property type="entry name" value="NPCBM_assoc"/>
    <property type="match status" value="2"/>
</dbReference>
<dbReference type="InterPro" id="IPR013783">
    <property type="entry name" value="Ig-like_fold"/>
</dbReference>
<sequence>MSTRTKWLSLSLSLLFQLVFFGTYAAGTGVELYTPYTRISVPPGETINYNIEVINNTSQIQTMPISVVGMPRGWDSDLKSGGWKISQISVLPGKKEKLTLKVDVPLKINKGSYHFKVLAGGYTSLPLNVVVSKRGTYQTEFTTDQPNMKGNSKATFTFKAKLKNSTADNQLYALKADAPRGWNVTIKASYKEVASVNIAPNASKDITIQIKPPTEVKAGTYRIPVTASSGTTSADIALEVVITGTFNMDLTTPTGLLSTDITAGDQKQLEFLVRNTGSSDLKDINFDVTKPTDWKVTFDPKKIIDLQAGHTTKVMATIQASKKAIAGDYVTKIEAKTPEVGTKAELRVSVKTPMLWGWIGVLIIFLALGSVFYLFRKYGRR</sequence>
<keyword evidence="1" id="KW-0472">Membrane</keyword>
<accession>A0A5M4AY52</accession>
<dbReference type="PANTHER" id="PTHR39198:SF1">
    <property type="entry name" value="ALPHA-GALACTOSIDASE NEW3 DOMAIN-CONTAINING PROTEIN"/>
    <property type="match status" value="1"/>
</dbReference>
<dbReference type="RefSeq" id="WP_025865522.1">
    <property type="nucleotide sequence ID" value="NZ_BLAX01000001.1"/>
</dbReference>
<dbReference type="PANTHER" id="PTHR39198">
    <property type="entry name" value="HYPOTHETICAL MEMBRANE PROTEIN, CONSERVED"/>
    <property type="match status" value="1"/>
</dbReference>
<dbReference type="AlphaFoldDB" id="A0A5M4AY52"/>
<dbReference type="EMBL" id="BLAX01000001">
    <property type="protein sequence ID" value="GET32571.1"/>
    <property type="molecule type" value="Genomic_DNA"/>
</dbReference>